<evidence type="ECO:0000313" key="2">
    <source>
        <dbReference type="Proteomes" id="UP001620626"/>
    </source>
</evidence>
<dbReference type="AlphaFoldDB" id="A0ABD2KLL5"/>
<dbReference type="Proteomes" id="UP001620626">
    <property type="component" value="Unassembled WGS sequence"/>
</dbReference>
<gene>
    <name evidence="1" type="ORF">niasHT_028744</name>
</gene>
<evidence type="ECO:0000313" key="1">
    <source>
        <dbReference type="EMBL" id="KAL3103773.1"/>
    </source>
</evidence>
<reference evidence="1 2" key="1">
    <citation type="submission" date="2024-10" db="EMBL/GenBank/DDBJ databases">
        <authorList>
            <person name="Kim D."/>
        </authorList>
    </citation>
    <scope>NUCLEOTIDE SEQUENCE [LARGE SCALE GENOMIC DNA]</scope>
    <source>
        <strain evidence="1">BH-2024</strain>
    </source>
</reference>
<organism evidence="1 2">
    <name type="scientific">Heterodera trifolii</name>
    <dbReference type="NCBI Taxonomy" id="157864"/>
    <lineage>
        <taxon>Eukaryota</taxon>
        <taxon>Metazoa</taxon>
        <taxon>Ecdysozoa</taxon>
        <taxon>Nematoda</taxon>
        <taxon>Chromadorea</taxon>
        <taxon>Rhabditida</taxon>
        <taxon>Tylenchina</taxon>
        <taxon>Tylenchomorpha</taxon>
        <taxon>Tylenchoidea</taxon>
        <taxon>Heteroderidae</taxon>
        <taxon>Heteroderinae</taxon>
        <taxon>Heterodera</taxon>
    </lineage>
</organism>
<sequence length="161" mass="17713">MFPTPCSQLVRIHNPNDRLCLARAVLLGMHDRETRMAGGGGKAAFNLFASRQDQHGPAAAQMLDSCRPLLANRDMYTLDDVQTSPAVAQQSACVATSTTLAEFEQLFDVPNYCIDCERRADARYHAFGCKVVCRLCLRYGPGYPCQTEQLPNGGSSARKVR</sequence>
<protein>
    <submittedName>
        <fullName evidence="1">Uncharacterized protein</fullName>
    </submittedName>
</protein>
<name>A0ABD2KLL5_9BILA</name>
<comment type="caution">
    <text evidence="1">The sequence shown here is derived from an EMBL/GenBank/DDBJ whole genome shotgun (WGS) entry which is preliminary data.</text>
</comment>
<accession>A0ABD2KLL5</accession>
<proteinExistence type="predicted"/>
<keyword evidence="2" id="KW-1185">Reference proteome</keyword>
<dbReference type="EMBL" id="JBICBT010000726">
    <property type="protein sequence ID" value="KAL3103773.1"/>
    <property type="molecule type" value="Genomic_DNA"/>
</dbReference>